<reference evidence="2" key="1">
    <citation type="journal article" date="2019" name="Int. J. Syst. Evol. Microbiol.">
        <title>The Global Catalogue of Microorganisms (GCM) 10K type strain sequencing project: providing services to taxonomists for standard genome sequencing and annotation.</title>
        <authorList>
            <consortium name="The Broad Institute Genomics Platform"/>
            <consortium name="The Broad Institute Genome Sequencing Center for Infectious Disease"/>
            <person name="Wu L."/>
            <person name="Ma J."/>
        </authorList>
    </citation>
    <scope>NUCLEOTIDE SEQUENCE [LARGE SCALE GENOMIC DNA]</scope>
    <source>
        <strain evidence="2">KCTC 42805</strain>
    </source>
</reference>
<proteinExistence type="predicted"/>
<sequence length="204" mass="23021">MQTPNAIYAESRAAWRQWLADHHAIEKSVWLKLYKKNSSTPSVTYDEAVDEALCFGWIDSSVKKGDDEYRLQFFAKRNPKSNWSRVNKNKVERLTQAGLMTEAGQAMIDLAKRTGTWAALDDVENLINPPDLQAQLDVNPTAKSYFDAFPRSAKRGILEWLLNAKTAQTRAKRIMEIVTLAEQNKRANQYIPKSGETGGLSGKS</sequence>
<accession>A0ABW5M2H2</accession>
<organism evidence="1 2">
    <name type="scientific">Spirosoma soli</name>
    <dbReference type="NCBI Taxonomy" id="1770529"/>
    <lineage>
        <taxon>Bacteria</taxon>
        <taxon>Pseudomonadati</taxon>
        <taxon>Bacteroidota</taxon>
        <taxon>Cytophagia</taxon>
        <taxon>Cytophagales</taxon>
        <taxon>Cytophagaceae</taxon>
        <taxon>Spirosoma</taxon>
    </lineage>
</organism>
<protein>
    <submittedName>
        <fullName evidence="1">YdeI family protein</fullName>
    </submittedName>
</protein>
<keyword evidence="2" id="KW-1185">Reference proteome</keyword>
<evidence type="ECO:0000313" key="2">
    <source>
        <dbReference type="Proteomes" id="UP001597469"/>
    </source>
</evidence>
<dbReference type="EMBL" id="JBHULN010000006">
    <property type="protein sequence ID" value="MFD2571238.1"/>
    <property type="molecule type" value="Genomic_DNA"/>
</dbReference>
<dbReference type="Proteomes" id="UP001597469">
    <property type="component" value="Unassembled WGS sequence"/>
</dbReference>
<gene>
    <name evidence="1" type="ORF">ACFSUS_11385</name>
</gene>
<evidence type="ECO:0000313" key="1">
    <source>
        <dbReference type="EMBL" id="MFD2571238.1"/>
    </source>
</evidence>
<comment type="caution">
    <text evidence="1">The sequence shown here is derived from an EMBL/GenBank/DDBJ whole genome shotgun (WGS) entry which is preliminary data.</text>
</comment>
<name>A0ABW5M2H2_9BACT</name>
<dbReference type="RefSeq" id="WP_381522604.1">
    <property type="nucleotide sequence ID" value="NZ_JBHULN010000006.1"/>
</dbReference>
<dbReference type="Pfam" id="PF13376">
    <property type="entry name" value="OmdA"/>
    <property type="match status" value="1"/>
</dbReference>